<protein>
    <submittedName>
        <fullName evidence="3">Lytic murein transglycosylase</fullName>
    </submittedName>
</protein>
<feature type="chain" id="PRO_5028996821" evidence="1">
    <location>
        <begin position="26"/>
        <end position="367"/>
    </location>
</feature>
<keyword evidence="1" id="KW-0732">Signal</keyword>
<dbReference type="Proteomes" id="UP000515861">
    <property type="component" value="Chromosome"/>
</dbReference>
<dbReference type="Pfam" id="PF13406">
    <property type="entry name" value="SLT_2"/>
    <property type="match status" value="1"/>
</dbReference>
<evidence type="ECO:0000313" key="3">
    <source>
        <dbReference type="EMBL" id="QNM82317.1"/>
    </source>
</evidence>
<dbReference type="AlphaFoldDB" id="A0A7G9L118"/>
<feature type="signal peptide" evidence="1">
    <location>
        <begin position="1"/>
        <end position="25"/>
    </location>
</feature>
<name>A0A7G9L118_9SPHN</name>
<dbReference type="InterPro" id="IPR031304">
    <property type="entry name" value="SLT_2"/>
</dbReference>
<evidence type="ECO:0000313" key="4">
    <source>
        <dbReference type="Proteomes" id="UP000515861"/>
    </source>
</evidence>
<dbReference type="RefSeq" id="WP_187479272.1">
    <property type="nucleotide sequence ID" value="NZ_CP060697.1"/>
</dbReference>
<dbReference type="PANTHER" id="PTHR30163">
    <property type="entry name" value="MEMBRANE-BOUND LYTIC MUREIN TRANSGLYCOSYLASE B"/>
    <property type="match status" value="1"/>
</dbReference>
<organism evidence="3 4">
    <name type="scientific">Sphingomonas sabuli</name>
    <dbReference type="NCBI Taxonomy" id="2764186"/>
    <lineage>
        <taxon>Bacteria</taxon>
        <taxon>Pseudomonadati</taxon>
        <taxon>Pseudomonadota</taxon>
        <taxon>Alphaproteobacteria</taxon>
        <taxon>Sphingomonadales</taxon>
        <taxon>Sphingomonadaceae</taxon>
        <taxon>Sphingomonas</taxon>
    </lineage>
</organism>
<evidence type="ECO:0000259" key="2">
    <source>
        <dbReference type="Pfam" id="PF13406"/>
    </source>
</evidence>
<dbReference type="GO" id="GO:0009253">
    <property type="term" value="P:peptidoglycan catabolic process"/>
    <property type="evidence" value="ECO:0007669"/>
    <property type="project" value="TreeGrafter"/>
</dbReference>
<dbReference type="Gene3D" id="1.10.530.10">
    <property type="match status" value="1"/>
</dbReference>
<dbReference type="PANTHER" id="PTHR30163:SF8">
    <property type="entry name" value="LYTIC MUREIN TRANSGLYCOSYLASE"/>
    <property type="match status" value="1"/>
</dbReference>
<dbReference type="InterPro" id="IPR043426">
    <property type="entry name" value="MltB-like"/>
</dbReference>
<evidence type="ECO:0000256" key="1">
    <source>
        <dbReference type="SAM" id="SignalP"/>
    </source>
</evidence>
<keyword evidence="4" id="KW-1185">Reference proteome</keyword>
<sequence length="367" mass="39376">MAAVRNFATIGSTLVLALLAGAAVATPPLPMPPPPPDNPAFVAGPEPVLDSTGDPRVDAYRDRLLDEGGTSWRPYLVRLFAGIRADPQLIACFDEQAAIVEPADFIRHYVTSERIARGRALYRVLSGRAQAGTTPPEVRLAMWGMLSDFGDRPPQHDAIAALLVLGAHDRGARGDFQLHHAARLVVAGDVPRERLRAGDSGRLGQTAILPGRFDTQARDGNGDGRKDVWSSRADILASLDVGDWSAYPGMPVAVAVRPAQFDLSDPIDARRARALEQVNNVPANILRRYDGKRWAGAQQGWAGAYVEPYGKAGPAFLVLPPAWAVNSVNPYRELYFNDDHDKGFALAAALLADAIAGRPVPDLPAAP</sequence>
<dbReference type="Gene3D" id="1.10.8.350">
    <property type="entry name" value="Bacterial muramidase"/>
    <property type="match status" value="1"/>
</dbReference>
<dbReference type="InterPro" id="IPR023346">
    <property type="entry name" value="Lysozyme-like_dom_sf"/>
</dbReference>
<dbReference type="GO" id="GO:0008933">
    <property type="term" value="F:peptidoglycan lytic transglycosylase activity"/>
    <property type="evidence" value="ECO:0007669"/>
    <property type="project" value="TreeGrafter"/>
</dbReference>
<feature type="domain" description="Transglycosylase SLT" evidence="2">
    <location>
        <begin position="74"/>
        <end position="326"/>
    </location>
</feature>
<proteinExistence type="predicted"/>
<reference evidence="3 4" key="1">
    <citation type="submission" date="2020-08" db="EMBL/GenBank/DDBJ databases">
        <title>Sphingomonas sp. sand1-3 16S ribosomal RNA gene Genome sequencing and assembly.</title>
        <authorList>
            <person name="Kang M."/>
        </authorList>
    </citation>
    <scope>NUCLEOTIDE SEQUENCE [LARGE SCALE GENOMIC DNA]</scope>
    <source>
        <strain evidence="4">sand1-3</strain>
    </source>
</reference>
<accession>A0A7G9L118</accession>
<dbReference type="KEGG" id="ssau:H8M03_09865"/>
<gene>
    <name evidence="3" type="ORF">H8M03_09865</name>
</gene>
<dbReference type="SUPFAM" id="SSF53955">
    <property type="entry name" value="Lysozyme-like"/>
    <property type="match status" value="1"/>
</dbReference>
<dbReference type="EMBL" id="CP060697">
    <property type="protein sequence ID" value="QNM82317.1"/>
    <property type="molecule type" value="Genomic_DNA"/>
</dbReference>